<feature type="coiled-coil region" evidence="1">
    <location>
        <begin position="57"/>
        <end position="119"/>
    </location>
</feature>
<dbReference type="Proteomes" id="UP000807469">
    <property type="component" value="Unassembled WGS sequence"/>
</dbReference>
<comment type="caution">
    <text evidence="3">The sequence shown here is derived from an EMBL/GenBank/DDBJ whole genome shotgun (WGS) entry which is preliminary data.</text>
</comment>
<keyword evidence="4" id="KW-1185">Reference proteome</keyword>
<feature type="transmembrane region" description="Helical" evidence="2">
    <location>
        <begin position="6"/>
        <end position="26"/>
    </location>
</feature>
<evidence type="ECO:0000313" key="4">
    <source>
        <dbReference type="Proteomes" id="UP000807469"/>
    </source>
</evidence>
<evidence type="ECO:0000313" key="3">
    <source>
        <dbReference type="EMBL" id="KAF9476873.1"/>
    </source>
</evidence>
<accession>A0A9P6CYQ7</accession>
<dbReference type="AlphaFoldDB" id="A0A9P6CYQ7"/>
<dbReference type="OrthoDB" id="3222645at2759"/>
<evidence type="ECO:0000256" key="1">
    <source>
        <dbReference type="SAM" id="Coils"/>
    </source>
</evidence>
<keyword evidence="2" id="KW-1133">Transmembrane helix</keyword>
<gene>
    <name evidence="3" type="ORF">BDN70DRAFT_949660</name>
</gene>
<keyword evidence="2" id="KW-0472">Membrane</keyword>
<sequence length="452" mass="50045">MTSPPSPIYTSIAVVGLSLATLFGAFKFRHLWEHVVPLNDPRDWIIARLAPGTVAARARDKEELENLRCSLKDIQQAVEEKTAMAVAQEKELEGLLLHARRVEAELDSMRATNQALAKSATSLDAQKKHLAMELQHTKTEQQQTAQLLEVRTSELKGAEAFLTKADQLSNVEVVSLLENLNSEIMQIAASMTEELLIEEKKIDLEGKEQESDEAREAYARAEDTVGPRMAELLKSSEHHEDPILVQLAVQASMSAYTHWVISSWVFESPEDEHMLSEIYARVRETEEQAVSGRWRQLTRKHLQRMFAHNPDLSSDMLGAVANIFTTAGLKESPEMAYERIASRFAARVSVVMKLAVDLNKHIGEGITSCDLEALYIMPDVAFNPTTMEDALGASSSPETLQETILCTTDLGLVRAEKIAGSRGDWKESVLLKPKVVLYSGIAGIIGDTGSPL</sequence>
<protein>
    <submittedName>
        <fullName evidence="3">Uncharacterized protein</fullName>
    </submittedName>
</protein>
<proteinExistence type="predicted"/>
<keyword evidence="1" id="KW-0175">Coiled coil</keyword>
<keyword evidence="2" id="KW-0812">Transmembrane</keyword>
<dbReference type="EMBL" id="MU155279">
    <property type="protein sequence ID" value="KAF9476873.1"/>
    <property type="molecule type" value="Genomic_DNA"/>
</dbReference>
<organism evidence="3 4">
    <name type="scientific">Pholiota conissans</name>
    <dbReference type="NCBI Taxonomy" id="109636"/>
    <lineage>
        <taxon>Eukaryota</taxon>
        <taxon>Fungi</taxon>
        <taxon>Dikarya</taxon>
        <taxon>Basidiomycota</taxon>
        <taxon>Agaricomycotina</taxon>
        <taxon>Agaricomycetes</taxon>
        <taxon>Agaricomycetidae</taxon>
        <taxon>Agaricales</taxon>
        <taxon>Agaricineae</taxon>
        <taxon>Strophariaceae</taxon>
        <taxon>Pholiota</taxon>
    </lineage>
</organism>
<evidence type="ECO:0000256" key="2">
    <source>
        <dbReference type="SAM" id="Phobius"/>
    </source>
</evidence>
<feature type="coiled-coil region" evidence="1">
    <location>
        <begin position="197"/>
        <end position="224"/>
    </location>
</feature>
<name>A0A9P6CYQ7_9AGAR</name>
<reference evidence="3" key="1">
    <citation type="submission" date="2020-11" db="EMBL/GenBank/DDBJ databases">
        <authorList>
            <consortium name="DOE Joint Genome Institute"/>
            <person name="Ahrendt S."/>
            <person name="Riley R."/>
            <person name="Andreopoulos W."/>
            <person name="Labutti K."/>
            <person name="Pangilinan J."/>
            <person name="Ruiz-Duenas F.J."/>
            <person name="Barrasa J.M."/>
            <person name="Sanchez-Garcia M."/>
            <person name="Camarero S."/>
            <person name="Miyauchi S."/>
            <person name="Serrano A."/>
            <person name="Linde D."/>
            <person name="Babiker R."/>
            <person name="Drula E."/>
            <person name="Ayuso-Fernandez I."/>
            <person name="Pacheco R."/>
            <person name="Padilla G."/>
            <person name="Ferreira P."/>
            <person name="Barriuso J."/>
            <person name="Kellner H."/>
            <person name="Castanera R."/>
            <person name="Alfaro M."/>
            <person name="Ramirez L."/>
            <person name="Pisabarro A.G."/>
            <person name="Kuo A."/>
            <person name="Tritt A."/>
            <person name="Lipzen A."/>
            <person name="He G."/>
            <person name="Yan M."/>
            <person name="Ng V."/>
            <person name="Cullen D."/>
            <person name="Martin F."/>
            <person name="Rosso M.-N."/>
            <person name="Henrissat B."/>
            <person name="Hibbett D."/>
            <person name="Martinez A.T."/>
            <person name="Grigoriev I.V."/>
        </authorList>
    </citation>
    <scope>NUCLEOTIDE SEQUENCE</scope>
    <source>
        <strain evidence="3">CIRM-BRFM 674</strain>
    </source>
</reference>